<organism evidence="3 4">
    <name type="scientific">Streptomyces purpureus</name>
    <dbReference type="NCBI Taxonomy" id="1951"/>
    <lineage>
        <taxon>Bacteria</taxon>
        <taxon>Bacillati</taxon>
        <taxon>Actinomycetota</taxon>
        <taxon>Actinomycetes</taxon>
        <taxon>Kitasatosporales</taxon>
        <taxon>Streptomycetaceae</taxon>
        <taxon>Streptomyces</taxon>
    </lineage>
</organism>
<name>A0A918LNA4_9ACTN</name>
<proteinExistence type="predicted"/>
<protein>
    <recommendedName>
        <fullName evidence="5">Tetratricopeptide repeat protein</fullName>
    </recommendedName>
</protein>
<dbReference type="InterPro" id="IPR011990">
    <property type="entry name" value="TPR-like_helical_dom_sf"/>
</dbReference>
<dbReference type="AlphaFoldDB" id="A0A918LNA4"/>
<dbReference type="Pfam" id="PF13424">
    <property type="entry name" value="TPR_12"/>
    <property type="match status" value="1"/>
</dbReference>
<dbReference type="Proteomes" id="UP000619486">
    <property type="component" value="Unassembled WGS sequence"/>
</dbReference>
<dbReference type="InterPro" id="IPR019734">
    <property type="entry name" value="TPR_rpt"/>
</dbReference>
<accession>A0A918LNA4</accession>
<dbReference type="InterPro" id="IPR044650">
    <property type="entry name" value="SRFR1-like"/>
</dbReference>
<evidence type="ECO:0000256" key="2">
    <source>
        <dbReference type="SAM" id="MobiDB-lite"/>
    </source>
</evidence>
<feature type="repeat" description="TPR" evidence="1">
    <location>
        <begin position="226"/>
        <end position="259"/>
    </location>
</feature>
<gene>
    <name evidence="3" type="ORF">GCM10014713_21090</name>
</gene>
<dbReference type="PANTHER" id="PTHR44749:SF1">
    <property type="entry name" value="TETRATRICOPEPTIDE-LIKE HELICAL DOMAIN-CONTAINING PROTEIN"/>
    <property type="match status" value="1"/>
</dbReference>
<evidence type="ECO:0000313" key="4">
    <source>
        <dbReference type="Proteomes" id="UP000619486"/>
    </source>
</evidence>
<comment type="caution">
    <text evidence="3">The sequence shown here is derived from an EMBL/GenBank/DDBJ whole genome shotgun (WGS) entry which is preliminary data.</text>
</comment>
<reference evidence="3" key="2">
    <citation type="submission" date="2020-09" db="EMBL/GenBank/DDBJ databases">
        <authorList>
            <person name="Sun Q."/>
            <person name="Ohkuma M."/>
        </authorList>
    </citation>
    <scope>NUCLEOTIDE SEQUENCE</scope>
    <source>
        <strain evidence="3">JCM 3172</strain>
    </source>
</reference>
<keyword evidence="1" id="KW-0802">TPR repeat</keyword>
<reference evidence="3" key="1">
    <citation type="journal article" date="2014" name="Int. J. Syst. Evol. Microbiol.">
        <title>Complete genome sequence of Corynebacterium casei LMG S-19264T (=DSM 44701T), isolated from a smear-ripened cheese.</title>
        <authorList>
            <consortium name="US DOE Joint Genome Institute (JGI-PGF)"/>
            <person name="Walter F."/>
            <person name="Albersmeier A."/>
            <person name="Kalinowski J."/>
            <person name="Ruckert C."/>
        </authorList>
    </citation>
    <scope>NUCLEOTIDE SEQUENCE</scope>
    <source>
        <strain evidence="3">JCM 3172</strain>
    </source>
</reference>
<feature type="region of interest" description="Disordered" evidence="2">
    <location>
        <begin position="441"/>
        <end position="548"/>
    </location>
</feature>
<dbReference type="Pfam" id="PF13432">
    <property type="entry name" value="TPR_16"/>
    <property type="match status" value="1"/>
</dbReference>
<dbReference type="Gene3D" id="1.25.40.10">
    <property type="entry name" value="Tetratricopeptide repeat domain"/>
    <property type="match status" value="3"/>
</dbReference>
<dbReference type="SMART" id="SM00028">
    <property type="entry name" value="TPR"/>
    <property type="match status" value="5"/>
</dbReference>
<dbReference type="SUPFAM" id="SSF48452">
    <property type="entry name" value="TPR-like"/>
    <property type="match status" value="2"/>
</dbReference>
<dbReference type="PANTHER" id="PTHR44749">
    <property type="entry name" value="SUPPRESSOR OF RPS4-RLD 1"/>
    <property type="match status" value="1"/>
</dbReference>
<evidence type="ECO:0008006" key="5">
    <source>
        <dbReference type="Google" id="ProtNLM"/>
    </source>
</evidence>
<dbReference type="PROSITE" id="PS50005">
    <property type="entry name" value="TPR"/>
    <property type="match status" value="1"/>
</dbReference>
<feature type="compositionally biased region" description="Low complexity" evidence="2">
    <location>
        <begin position="490"/>
        <end position="548"/>
    </location>
</feature>
<dbReference type="EMBL" id="BMQQ01000006">
    <property type="protein sequence ID" value="GGT27555.1"/>
    <property type="molecule type" value="Genomic_DNA"/>
</dbReference>
<keyword evidence="4" id="KW-1185">Reference proteome</keyword>
<evidence type="ECO:0000256" key="1">
    <source>
        <dbReference type="PROSITE-ProRule" id="PRU00339"/>
    </source>
</evidence>
<dbReference type="GO" id="GO:0045892">
    <property type="term" value="P:negative regulation of DNA-templated transcription"/>
    <property type="evidence" value="ECO:0007669"/>
    <property type="project" value="InterPro"/>
</dbReference>
<evidence type="ECO:0000313" key="3">
    <source>
        <dbReference type="EMBL" id="GGT27555.1"/>
    </source>
</evidence>
<sequence>MKTETVTRTVLVSVAGAVLVGSALMFVPGMVQDVPAPAPGPAARAMTAVASGAQATLPDLAALIDDREKWLSKHPKDEESWAVLGAAYTERGTRVGEPASFRRAEWALRRSLAALPAEEGNVDAQVGLGALANARGDYMTAWRWGEQARRLKPKRWTAYPVLFEAYNGLGNYKAAREAVEQLGKLRTGSPVLARTAQSYRDRGWREDAAATAAEAVARAATPAEKAACLHRLGELAWERGDLAEAVDNYDAALRLLPGHGPSLAGRARALGALGRTDEAFRDYEAALRALPLASYALESGELYESLGLDTDAQERYAVLHDRQRRGNPGGADDTLVLGRFEADHGDPEAAVVRLRTLWAKHRSVEVADALGWALLKAGEPRQALEFAKRATESGVRSALFTYHRGEVERALGEYGAARRHIGEALRINPHFSPLLAPRAKESLSSLGDPPEGGPRQMYPKPPATERQPARETGKPPGQRRGSVEPPSGRTAGPRTASSPSSASGSTPRASTSGAGWTSGTGSSSASASSAGAASSSTSSASSASTRTD</sequence>